<keyword evidence="2" id="KW-1185">Reference proteome</keyword>
<proteinExistence type="predicted"/>
<sequence>MGFKACLIAFVVFSLCVVTKAELHEFNLPDGRSIKAEIVDFNGRLGLVELRLENGKVKKVKPALFVEADQAFIKNWAELSGFRSPSSFKVSGKKKQIEKWKNEEEGQIRYSDGSVETEVISVEKFEKFNYELLLENRNATSLEGITLKYCIFYEQSVASGSGTKRSEAVMNQKVVSGAMDVPALKANGKAVLTTKPVVIHEKEWSGDYLYAGGDPIKEQGDIHGVWIRVSMTGADGEPVIRDIYEPSGIQGKFTWKE</sequence>
<organism evidence="1 2">
    <name type="scientific">Pontiella agarivorans</name>
    <dbReference type="NCBI Taxonomy" id="3038953"/>
    <lineage>
        <taxon>Bacteria</taxon>
        <taxon>Pseudomonadati</taxon>
        <taxon>Kiritimatiellota</taxon>
        <taxon>Kiritimatiellia</taxon>
        <taxon>Kiritimatiellales</taxon>
        <taxon>Pontiellaceae</taxon>
        <taxon>Pontiella</taxon>
    </lineage>
</organism>
<comment type="caution">
    <text evidence="1">The sequence shown here is derived from an EMBL/GenBank/DDBJ whole genome shotgun (WGS) entry which is preliminary data.</text>
</comment>
<reference evidence="1 2" key="1">
    <citation type="journal article" date="2024" name="Appl. Environ. Microbiol.">
        <title>Pontiella agarivorans sp. nov., a novel marine anaerobic bacterium capable of degrading macroalgal polysaccharides and fixing nitrogen.</title>
        <authorList>
            <person name="Liu N."/>
            <person name="Kivenson V."/>
            <person name="Peng X."/>
            <person name="Cui Z."/>
            <person name="Lankiewicz T.S."/>
            <person name="Gosselin K.M."/>
            <person name="English C.J."/>
            <person name="Blair E.M."/>
            <person name="O'Malley M.A."/>
            <person name="Valentine D.L."/>
        </authorList>
    </citation>
    <scope>NUCLEOTIDE SEQUENCE [LARGE SCALE GENOMIC DNA]</scope>
    <source>
        <strain evidence="1 2">NLcol2</strain>
    </source>
</reference>
<dbReference type="EMBL" id="JARVCO010000012">
    <property type="protein sequence ID" value="MDZ8119567.1"/>
    <property type="molecule type" value="Genomic_DNA"/>
</dbReference>
<evidence type="ECO:0000313" key="1">
    <source>
        <dbReference type="EMBL" id="MDZ8119567.1"/>
    </source>
</evidence>
<dbReference type="RefSeq" id="WP_322609358.1">
    <property type="nucleotide sequence ID" value="NZ_JARVCO010000012.1"/>
</dbReference>
<evidence type="ECO:0000313" key="2">
    <source>
        <dbReference type="Proteomes" id="UP001290861"/>
    </source>
</evidence>
<protein>
    <submittedName>
        <fullName evidence="1">Uncharacterized protein</fullName>
    </submittedName>
</protein>
<name>A0ABU5MZF8_9BACT</name>
<dbReference type="Proteomes" id="UP001290861">
    <property type="component" value="Unassembled WGS sequence"/>
</dbReference>
<gene>
    <name evidence="1" type="ORF">P9H32_13125</name>
</gene>
<accession>A0ABU5MZF8</accession>